<dbReference type="Pfam" id="PF08241">
    <property type="entry name" value="Methyltransf_11"/>
    <property type="match status" value="1"/>
</dbReference>
<dbReference type="AlphaFoldDB" id="A0A367IS76"/>
<evidence type="ECO:0000313" key="3">
    <source>
        <dbReference type="Proteomes" id="UP000253551"/>
    </source>
</evidence>
<evidence type="ECO:0000313" key="2">
    <source>
        <dbReference type="EMBL" id="RCH80544.1"/>
    </source>
</evidence>
<accession>A0A367IS76</accession>
<dbReference type="SUPFAM" id="SSF53335">
    <property type="entry name" value="S-adenosyl-L-methionine-dependent methyltransferases"/>
    <property type="match status" value="1"/>
</dbReference>
<proteinExistence type="predicted"/>
<organism evidence="2 3">
    <name type="scientific">Rhizopus stolonifer</name>
    <name type="common">Rhizopus nigricans</name>
    <dbReference type="NCBI Taxonomy" id="4846"/>
    <lineage>
        <taxon>Eukaryota</taxon>
        <taxon>Fungi</taxon>
        <taxon>Fungi incertae sedis</taxon>
        <taxon>Mucoromycota</taxon>
        <taxon>Mucoromycotina</taxon>
        <taxon>Mucoromycetes</taxon>
        <taxon>Mucorales</taxon>
        <taxon>Mucorineae</taxon>
        <taxon>Rhizopodaceae</taxon>
        <taxon>Rhizopus</taxon>
    </lineage>
</organism>
<dbReference type="EMBL" id="PJQM01005941">
    <property type="protein sequence ID" value="RCH80544.1"/>
    <property type="molecule type" value="Genomic_DNA"/>
</dbReference>
<dbReference type="STRING" id="4846.A0A367IS76"/>
<protein>
    <recommendedName>
        <fullName evidence="1">Methyltransferase type 11 domain-containing protein</fullName>
    </recommendedName>
</protein>
<dbReference type="Gene3D" id="3.40.50.150">
    <property type="entry name" value="Vaccinia Virus protein VP39"/>
    <property type="match status" value="1"/>
</dbReference>
<dbReference type="InterPro" id="IPR013216">
    <property type="entry name" value="Methyltransf_11"/>
</dbReference>
<dbReference type="InterPro" id="IPR029063">
    <property type="entry name" value="SAM-dependent_MTases_sf"/>
</dbReference>
<dbReference type="GO" id="GO:0008757">
    <property type="term" value="F:S-adenosylmethionine-dependent methyltransferase activity"/>
    <property type="evidence" value="ECO:0007669"/>
    <property type="project" value="InterPro"/>
</dbReference>
<reference evidence="2 3" key="1">
    <citation type="journal article" date="2018" name="G3 (Bethesda)">
        <title>Phylogenetic and Phylogenomic Definition of Rhizopus Species.</title>
        <authorList>
            <person name="Gryganskyi A.P."/>
            <person name="Golan J."/>
            <person name="Dolatabadi S."/>
            <person name="Mondo S."/>
            <person name="Robb S."/>
            <person name="Idnurm A."/>
            <person name="Muszewska A."/>
            <person name="Steczkiewicz K."/>
            <person name="Masonjones S."/>
            <person name="Liao H.L."/>
            <person name="Gajdeczka M.T."/>
            <person name="Anike F."/>
            <person name="Vuek A."/>
            <person name="Anishchenko I.M."/>
            <person name="Voigt K."/>
            <person name="de Hoog G.S."/>
            <person name="Smith M.E."/>
            <person name="Heitman J."/>
            <person name="Vilgalys R."/>
            <person name="Stajich J.E."/>
        </authorList>
    </citation>
    <scope>NUCLEOTIDE SEQUENCE [LARGE SCALE GENOMIC DNA]</scope>
    <source>
        <strain evidence="2 3">LSU 92-RS-03</strain>
    </source>
</reference>
<name>A0A367IS76_RHIST</name>
<sequence>MDSSLDTTHSSEIHSQLLSSHIEDTATVSSMSDIEEDHLETTTRIGQLFINGSPPISRKLLQNLEFYEANVVNAKLPFEDNHFDFVQQRLVTSSFTISDWKCAIQELVRVTKPGGYIQLLEIDHYTFNLGPLGKLWEAELINTIREKRKMEPRMACHLPDLLKAMGMADVSSKLVSIPFGSWGLDLGVLWKNNIESFAESTAPLFSKLVGCTPAEYRQKWRTLIEEAKDRKAFSNIHAAWARKPADYKQDAIDWSLCPPFCTDIK</sequence>
<feature type="domain" description="Methyltransferase type 11" evidence="1">
    <location>
        <begin position="64"/>
        <end position="117"/>
    </location>
</feature>
<evidence type="ECO:0000259" key="1">
    <source>
        <dbReference type="Pfam" id="PF08241"/>
    </source>
</evidence>
<dbReference type="Proteomes" id="UP000253551">
    <property type="component" value="Unassembled WGS sequence"/>
</dbReference>
<gene>
    <name evidence="2" type="ORF">CU098_006693</name>
</gene>
<dbReference type="OrthoDB" id="506498at2759"/>
<comment type="caution">
    <text evidence="2">The sequence shown here is derived from an EMBL/GenBank/DDBJ whole genome shotgun (WGS) entry which is preliminary data.</text>
</comment>
<keyword evidence="3" id="KW-1185">Reference proteome</keyword>